<sequence>MGMIGSRPPELELELMPNDVKLKGSKNYLSWARRVQVLLGGKGVEHYLAKDCVEPANKLSPEWRVWRTINSTIVAWLLASMSPYVSKMVEAMHTAAQIWKALSNMYSWRRNVMVMMEIQNKADAVKQAGRPVEQYASELQYLWGELDHYAPLHMRDPQDAQDVQKWVEDRRVTHFPRNLDPEFESRRDAFCHQDNLPTMEEAVSAMVIEESKLWMMSSNSPVPQWRRGSASTVERRDT</sequence>
<reference evidence="2" key="1">
    <citation type="submission" date="2020-10" db="EMBL/GenBank/DDBJ databases">
        <authorList>
            <person name="Han B."/>
            <person name="Lu T."/>
            <person name="Zhao Q."/>
            <person name="Huang X."/>
            <person name="Zhao Y."/>
        </authorList>
    </citation>
    <scope>NUCLEOTIDE SEQUENCE</scope>
</reference>
<evidence type="ECO:0000256" key="1">
    <source>
        <dbReference type="SAM" id="MobiDB-lite"/>
    </source>
</evidence>
<evidence type="ECO:0008006" key="4">
    <source>
        <dbReference type="Google" id="ProtNLM"/>
    </source>
</evidence>
<proteinExistence type="predicted"/>
<gene>
    <name evidence="2" type="ORF">NCGR_LOCUS62122</name>
</gene>
<comment type="caution">
    <text evidence="2">The sequence shown here is derived from an EMBL/GenBank/DDBJ whole genome shotgun (WGS) entry which is preliminary data.</text>
</comment>
<protein>
    <recommendedName>
        <fullName evidence="4">Retrotransposon Copia-like N-terminal domain-containing protein</fullName>
    </recommendedName>
</protein>
<dbReference type="Proteomes" id="UP000604825">
    <property type="component" value="Unassembled WGS sequence"/>
</dbReference>
<feature type="region of interest" description="Disordered" evidence="1">
    <location>
        <begin position="219"/>
        <end position="238"/>
    </location>
</feature>
<dbReference type="PANTHER" id="PTHR37610:SF40">
    <property type="entry name" value="OS01G0909600 PROTEIN"/>
    <property type="match status" value="1"/>
</dbReference>
<dbReference type="PANTHER" id="PTHR37610">
    <property type="entry name" value="CCHC-TYPE DOMAIN-CONTAINING PROTEIN"/>
    <property type="match status" value="1"/>
</dbReference>
<evidence type="ECO:0000313" key="2">
    <source>
        <dbReference type="EMBL" id="CAD6338024.1"/>
    </source>
</evidence>
<keyword evidence="3" id="KW-1185">Reference proteome</keyword>
<dbReference type="OrthoDB" id="687178at2759"/>
<dbReference type="EMBL" id="CAJGYO010000018">
    <property type="protein sequence ID" value="CAD6338024.1"/>
    <property type="molecule type" value="Genomic_DNA"/>
</dbReference>
<accession>A0A811S6Z7</accession>
<evidence type="ECO:0000313" key="3">
    <source>
        <dbReference type="Proteomes" id="UP000604825"/>
    </source>
</evidence>
<dbReference type="AlphaFoldDB" id="A0A811S6Z7"/>
<organism evidence="2 3">
    <name type="scientific">Miscanthus lutarioriparius</name>
    <dbReference type="NCBI Taxonomy" id="422564"/>
    <lineage>
        <taxon>Eukaryota</taxon>
        <taxon>Viridiplantae</taxon>
        <taxon>Streptophyta</taxon>
        <taxon>Embryophyta</taxon>
        <taxon>Tracheophyta</taxon>
        <taxon>Spermatophyta</taxon>
        <taxon>Magnoliopsida</taxon>
        <taxon>Liliopsida</taxon>
        <taxon>Poales</taxon>
        <taxon>Poaceae</taxon>
        <taxon>PACMAD clade</taxon>
        <taxon>Panicoideae</taxon>
        <taxon>Andropogonodae</taxon>
        <taxon>Andropogoneae</taxon>
        <taxon>Saccharinae</taxon>
        <taxon>Miscanthus</taxon>
    </lineage>
</organism>
<name>A0A811S6Z7_9POAL</name>